<keyword evidence="7" id="KW-1185">Reference proteome</keyword>
<organism evidence="6 7">
    <name type="scientific">Ferrimonas pelagia</name>
    <dbReference type="NCBI Taxonomy" id="1177826"/>
    <lineage>
        <taxon>Bacteria</taxon>
        <taxon>Pseudomonadati</taxon>
        <taxon>Pseudomonadota</taxon>
        <taxon>Gammaproteobacteria</taxon>
        <taxon>Alteromonadales</taxon>
        <taxon>Ferrimonadaceae</taxon>
        <taxon>Ferrimonas</taxon>
    </lineage>
</organism>
<feature type="transmembrane region" description="Helical" evidence="5">
    <location>
        <begin position="31"/>
        <end position="48"/>
    </location>
</feature>
<accession>A0ABP9ESX7</accession>
<dbReference type="Pfam" id="PF07681">
    <property type="entry name" value="DoxX"/>
    <property type="match status" value="1"/>
</dbReference>
<evidence type="ECO:0008006" key="8">
    <source>
        <dbReference type="Google" id="ProtNLM"/>
    </source>
</evidence>
<evidence type="ECO:0000313" key="7">
    <source>
        <dbReference type="Proteomes" id="UP001499988"/>
    </source>
</evidence>
<dbReference type="InterPro" id="IPR032808">
    <property type="entry name" value="DoxX"/>
</dbReference>
<comment type="caution">
    <text evidence="6">The sequence shown here is derived from an EMBL/GenBank/DDBJ whole genome shotgun (WGS) entry which is preliminary data.</text>
</comment>
<proteinExistence type="predicted"/>
<evidence type="ECO:0000313" key="6">
    <source>
        <dbReference type="EMBL" id="GAA4885376.1"/>
    </source>
</evidence>
<evidence type="ECO:0000256" key="3">
    <source>
        <dbReference type="ARBA" id="ARBA00022989"/>
    </source>
</evidence>
<name>A0ABP9ESX7_9GAMM</name>
<feature type="transmembrane region" description="Helical" evidence="5">
    <location>
        <begin position="6"/>
        <end position="24"/>
    </location>
</feature>
<keyword evidence="2 5" id="KW-0812">Transmembrane</keyword>
<evidence type="ECO:0000256" key="5">
    <source>
        <dbReference type="SAM" id="Phobius"/>
    </source>
</evidence>
<evidence type="ECO:0000256" key="2">
    <source>
        <dbReference type="ARBA" id="ARBA00022692"/>
    </source>
</evidence>
<sequence>MGVPGILLYPVVVLELLGGIAIILGFKTRLVALLLAGFCVLSALIFHGDQANDFNSFAKNIGLNN</sequence>
<evidence type="ECO:0000256" key="1">
    <source>
        <dbReference type="ARBA" id="ARBA00004141"/>
    </source>
</evidence>
<dbReference type="EMBL" id="BAABJZ010000055">
    <property type="protein sequence ID" value="GAA4885376.1"/>
    <property type="molecule type" value="Genomic_DNA"/>
</dbReference>
<evidence type="ECO:0000256" key="4">
    <source>
        <dbReference type="ARBA" id="ARBA00023136"/>
    </source>
</evidence>
<keyword evidence="4 5" id="KW-0472">Membrane</keyword>
<keyword evidence="3 5" id="KW-1133">Transmembrane helix</keyword>
<gene>
    <name evidence="6" type="ORF">GCM10023333_18580</name>
</gene>
<protein>
    <recommendedName>
        <fullName evidence="8">DoxX family protein</fullName>
    </recommendedName>
</protein>
<reference evidence="7" key="1">
    <citation type="journal article" date="2019" name="Int. J. Syst. Evol. Microbiol.">
        <title>The Global Catalogue of Microorganisms (GCM) 10K type strain sequencing project: providing services to taxonomists for standard genome sequencing and annotation.</title>
        <authorList>
            <consortium name="The Broad Institute Genomics Platform"/>
            <consortium name="The Broad Institute Genome Sequencing Center for Infectious Disease"/>
            <person name="Wu L."/>
            <person name="Ma J."/>
        </authorList>
    </citation>
    <scope>NUCLEOTIDE SEQUENCE [LARGE SCALE GENOMIC DNA]</scope>
    <source>
        <strain evidence="7">JCM 18401</strain>
    </source>
</reference>
<dbReference type="Proteomes" id="UP001499988">
    <property type="component" value="Unassembled WGS sequence"/>
</dbReference>
<comment type="subcellular location">
    <subcellularLocation>
        <location evidence="1">Membrane</location>
        <topology evidence="1">Multi-pass membrane protein</topology>
    </subcellularLocation>
</comment>